<evidence type="ECO:0000313" key="2">
    <source>
        <dbReference type="EMBL" id="SFS09130.1"/>
    </source>
</evidence>
<organism evidence="2 3">
    <name type="scientific">Granulicella pectinivorans</name>
    <dbReference type="NCBI Taxonomy" id="474950"/>
    <lineage>
        <taxon>Bacteria</taxon>
        <taxon>Pseudomonadati</taxon>
        <taxon>Acidobacteriota</taxon>
        <taxon>Terriglobia</taxon>
        <taxon>Terriglobales</taxon>
        <taxon>Acidobacteriaceae</taxon>
        <taxon>Granulicella</taxon>
    </lineage>
</organism>
<proteinExistence type="predicted"/>
<keyword evidence="1" id="KW-0812">Transmembrane</keyword>
<dbReference type="AlphaFoldDB" id="A0A1I6M0A6"/>
<evidence type="ECO:0000313" key="3">
    <source>
        <dbReference type="Proteomes" id="UP000199024"/>
    </source>
</evidence>
<evidence type="ECO:0000256" key="1">
    <source>
        <dbReference type="SAM" id="Phobius"/>
    </source>
</evidence>
<dbReference type="EMBL" id="FOZL01000001">
    <property type="protein sequence ID" value="SFS09130.1"/>
    <property type="molecule type" value="Genomic_DNA"/>
</dbReference>
<feature type="transmembrane region" description="Helical" evidence="1">
    <location>
        <begin position="6"/>
        <end position="27"/>
    </location>
</feature>
<keyword evidence="1" id="KW-0472">Membrane</keyword>
<dbReference type="Proteomes" id="UP000199024">
    <property type="component" value="Unassembled WGS sequence"/>
</dbReference>
<dbReference type="STRING" id="474950.SAMN05421771_1597"/>
<gene>
    <name evidence="2" type="ORF">SAMN05421771_1597</name>
</gene>
<protein>
    <submittedName>
        <fullName evidence="2">Uncharacterized protein</fullName>
    </submittedName>
</protein>
<reference evidence="2 3" key="1">
    <citation type="submission" date="2016-10" db="EMBL/GenBank/DDBJ databases">
        <authorList>
            <person name="de Groot N.N."/>
        </authorList>
    </citation>
    <scope>NUCLEOTIDE SEQUENCE [LARGE SCALE GENOMIC DNA]</scope>
    <source>
        <strain evidence="2 3">DSM 21001</strain>
    </source>
</reference>
<accession>A0A1I6M0A6</accession>
<keyword evidence="3" id="KW-1185">Reference proteome</keyword>
<sequence>MPSEFYMQNFISSATNLASVLLIYFYFHLSTRVRETLGRNL</sequence>
<name>A0A1I6M0A6_9BACT</name>
<keyword evidence="1" id="KW-1133">Transmembrane helix</keyword>